<organism evidence="1 2">
    <name type="scientific">Actinidia chinensis var. chinensis</name>
    <name type="common">Chinese soft-hair kiwi</name>
    <dbReference type="NCBI Taxonomy" id="1590841"/>
    <lineage>
        <taxon>Eukaryota</taxon>
        <taxon>Viridiplantae</taxon>
        <taxon>Streptophyta</taxon>
        <taxon>Embryophyta</taxon>
        <taxon>Tracheophyta</taxon>
        <taxon>Spermatophyta</taxon>
        <taxon>Magnoliopsida</taxon>
        <taxon>eudicotyledons</taxon>
        <taxon>Gunneridae</taxon>
        <taxon>Pentapetalae</taxon>
        <taxon>asterids</taxon>
        <taxon>Ericales</taxon>
        <taxon>Actinidiaceae</taxon>
        <taxon>Actinidia</taxon>
    </lineage>
</organism>
<dbReference type="EMBL" id="NKQK01000018">
    <property type="protein sequence ID" value="PSS04966.1"/>
    <property type="molecule type" value="Genomic_DNA"/>
</dbReference>
<evidence type="ECO:0000313" key="1">
    <source>
        <dbReference type="EMBL" id="PSS04966.1"/>
    </source>
</evidence>
<evidence type="ECO:0000313" key="2">
    <source>
        <dbReference type="Proteomes" id="UP000241394"/>
    </source>
</evidence>
<dbReference type="OrthoDB" id="2016221at2759"/>
<name>A0A2R6QAQ1_ACTCC</name>
<dbReference type="STRING" id="1590841.A0A2R6QAQ1"/>
<dbReference type="PANTHER" id="PTHR36334:SF1">
    <property type="entry name" value="PROTEIN, PUTATIVE (DUF2358)-RELATED"/>
    <property type="match status" value="1"/>
</dbReference>
<protein>
    <submittedName>
        <fullName evidence="1">Uncharacterized protein</fullName>
    </submittedName>
</protein>
<dbReference type="InParanoid" id="A0A2R6QAQ1"/>
<accession>A0A2R6QAQ1</accession>
<comment type="caution">
    <text evidence="1">The sequence shown here is derived from an EMBL/GenBank/DDBJ whole genome shotgun (WGS) entry which is preliminary data.</text>
</comment>
<reference evidence="1 2" key="1">
    <citation type="submission" date="2017-07" db="EMBL/GenBank/DDBJ databases">
        <title>An improved, manually edited Actinidia chinensis var. chinensis (kiwifruit) genome highlights the challenges associated with draft genomes and gene prediction in plants.</title>
        <authorList>
            <person name="Pilkington S."/>
            <person name="Crowhurst R."/>
            <person name="Hilario E."/>
            <person name="Nardozza S."/>
            <person name="Fraser L."/>
            <person name="Peng Y."/>
            <person name="Gunaseelan K."/>
            <person name="Simpson R."/>
            <person name="Tahir J."/>
            <person name="Deroles S."/>
            <person name="Templeton K."/>
            <person name="Luo Z."/>
            <person name="Davy M."/>
            <person name="Cheng C."/>
            <person name="Mcneilage M."/>
            <person name="Scaglione D."/>
            <person name="Liu Y."/>
            <person name="Zhang Q."/>
            <person name="Datson P."/>
            <person name="De Silva N."/>
            <person name="Gardiner S."/>
            <person name="Bassett H."/>
            <person name="Chagne D."/>
            <person name="Mccallum J."/>
            <person name="Dzierzon H."/>
            <person name="Deng C."/>
            <person name="Wang Y.-Y."/>
            <person name="Barron N."/>
            <person name="Manako K."/>
            <person name="Bowen J."/>
            <person name="Foster T."/>
            <person name="Erridge Z."/>
            <person name="Tiffin H."/>
            <person name="Waite C."/>
            <person name="Davies K."/>
            <person name="Grierson E."/>
            <person name="Laing W."/>
            <person name="Kirk R."/>
            <person name="Chen X."/>
            <person name="Wood M."/>
            <person name="Montefiori M."/>
            <person name="Brummell D."/>
            <person name="Schwinn K."/>
            <person name="Catanach A."/>
            <person name="Fullerton C."/>
            <person name="Li D."/>
            <person name="Meiyalaghan S."/>
            <person name="Nieuwenhuizen N."/>
            <person name="Read N."/>
            <person name="Prakash R."/>
            <person name="Hunter D."/>
            <person name="Zhang H."/>
            <person name="Mckenzie M."/>
            <person name="Knabel M."/>
            <person name="Harris A."/>
            <person name="Allan A."/>
            <person name="Chen A."/>
            <person name="Janssen B."/>
            <person name="Plunkett B."/>
            <person name="Dwamena C."/>
            <person name="Voogd C."/>
            <person name="Leif D."/>
            <person name="Lafferty D."/>
            <person name="Souleyre E."/>
            <person name="Varkonyi-Gasic E."/>
            <person name="Gambi F."/>
            <person name="Hanley J."/>
            <person name="Yao J.-L."/>
            <person name="Cheung J."/>
            <person name="David K."/>
            <person name="Warren B."/>
            <person name="Marsh K."/>
            <person name="Snowden K."/>
            <person name="Lin-Wang K."/>
            <person name="Brian L."/>
            <person name="Martinez-Sanchez M."/>
            <person name="Wang M."/>
            <person name="Ileperuma N."/>
            <person name="Macnee N."/>
            <person name="Campin R."/>
            <person name="Mcatee P."/>
            <person name="Drummond R."/>
            <person name="Espley R."/>
            <person name="Ireland H."/>
            <person name="Wu R."/>
            <person name="Atkinson R."/>
            <person name="Karunairetnam S."/>
            <person name="Bulley S."/>
            <person name="Chunkath S."/>
            <person name="Hanley Z."/>
            <person name="Storey R."/>
            <person name="Thrimawithana A."/>
            <person name="Thomson S."/>
            <person name="David C."/>
            <person name="Testolin R."/>
        </authorList>
    </citation>
    <scope>NUCLEOTIDE SEQUENCE [LARGE SCALE GENOMIC DNA]</scope>
    <source>
        <strain evidence="2">cv. Red5</strain>
        <tissue evidence="1">Young leaf</tissue>
    </source>
</reference>
<gene>
    <name evidence="1" type="ORF">CEY00_Acc20827</name>
</gene>
<dbReference type="GO" id="GO:0009507">
    <property type="term" value="C:chloroplast"/>
    <property type="evidence" value="ECO:0007669"/>
    <property type="project" value="TreeGrafter"/>
</dbReference>
<reference evidence="2" key="2">
    <citation type="journal article" date="2018" name="BMC Genomics">
        <title>A manually annotated Actinidia chinensis var. chinensis (kiwifruit) genome highlights the challenges associated with draft genomes and gene prediction in plants.</title>
        <authorList>
            <person name="Pilkington S.M."/>
            <person name="Crowhurst R."/>
            <person name="Hilario E."/>
            <person name="Nardozza S."/>
            <person name="Fraser L."/>
            <person name="Peng Y."/>
            <person name="Gunaseelan K."/>
            <person name="Simpson R."/>
            <person name="Tahir J."/>
            <person name="Deroles S.C."/>
            <person name="Templeton K."/>
            <person name="Luo Z."/>
            <person name="Davy M."/>
            <person name="Cheng C."/>
            <person name="McNeilage M."/>
            <person name="Scaglione D."/>
            <person name="Liu Y."/>
            <person name="Zhang Q."/>
            <person name="Datson P."/>
            <person name="De Silva N."/>
            <person name="Gardiner S.E."/>
            <person name="Bassett H."/>
            <person name="Chagne D."/>
            <person name="McCallum J."/>
            <person name="Dzierzon H."/>
            <person name="Deng C."/>
            <person name="Wang Y.Y."/>
            <person name="Barron L."/>
            <person name="Manako K."/>
            <person name="Bowen J."/>
            <person name="Foster T.M."/>
            <person name="Erridge Z.A."/>
            <person name="Tiffin H."/>
            <person name="Waite C.N."/>
            <person name="Davies K.M."/>
            <person name="Grierson E.P."/>
            <person name="Laing W.A."/>
            <person name="Kirk R."/>
            <person name="Chen X."/>
            <person name="Wood M."/>
            <person name="Montefiori M."/>
            <person name="Brummell D.A."/>
            <person name="Schwinn K.E."/>
            <person name="Catanach A."/>
            <person name="Fullerton C."/>
            <person name="Li D."/>
            <person name="Meiyalaghan S."/>
            <person name="Nieuwenhuizen N."/>
            <person name="Read N."/>
            <person name="Prakash R."/>
            <person name="Hunter D."/>
            <person name="Zhang H."/>
            <person name="McKenzie M."/>
            <person name="Knabel M."/>
            <person name="Harris A."/>
            <person name="Allan A.C."/>
            <person name="Gleave A."/>
            <person name="Chen A."/>
            <person name="Janssen B.J."/>
            <person name="Plunkett B."/>
            <person name="Ampomah-Dwamena C."/>
            <person name="Voogd C."/>
            <person name="Leif D."/>
            <person name="Lafferty D."/>
            <person name="Souleyre E.J.F."/>
            <person name="Varkonyi-Gasic E."/>
            <person name="Gambi F."/>
            <person name="Hanley J."/>
            <person name="Yao J.L."/>
            <person name="Cheung J."/>
            <person name="David K.M."/>
            <person name="Warren B."/>
            <person name="Marsh K."/>
            <person name="Snowden K.C."/>
            <person name="Lin-Wang K."/>
            <person name="Brian L."/>
            <person name="Martinez-Sanchez M."/>
            <person name="Wang M."/>
            <person name="Ileperuma N."/>
            <person name="Macnee N."/>
            <person name="Campin R."/>
            <person name="McAtee P."/>
            <person name="Drummond R.S.M."/>
            <person name="Espley R.V."/>
            <person name="Ireland H.S."/>
            <person name="Wu R."/>
            <person name="Atkinson R.G."/>
            <person name="Karunairetnam S."/>
            <person name="Bulley S."/>
            <person name="Chunkath S."/>
            <person name="Hanley Z."/>
            <person name="Storey R."/>
            <person name="Thrimawithana A.H."/>
            <person name="Thomson S."/>
            <person name="David C."/>
            <person name="Testolin R."/>
            <person name="Huang H."/>
            <person name="Hellens R.P."/>
            <person name="Schaffer R.J."/>
        </authorList>
    </citation>
    <scope>NUCLEOTIDE SEQUENCE [LARGE SCALE GENOMIC DNA]</scope>
    <source>
        <strain evidence="2">cv. Red5</strain>
    </source>
</reference>
<dbReference type="Proteomes" id="UP000241394">
    <property type="component" value="Chromosome LG18"/>
</dbReference>
<dbReference type="Gramene" id="PSS04966">
    <property type="protein sequence ID" value="PSS04966"/>
    <property type="gene ID" value="CEY00_Acc20827"/>
</dbReference>
<sequence length="154" mass="16838">MSPSASATTWSTSVVTTTIFVRHGTRATNFNPCFHAHSASTRRAQFSLGCSLLLSVHEMVMLSTSVLSIKWTIKGKPKSLLASIGGDLIVKVTSQFTLNQISGQVIEHEEFWDFSASSAIAQAYFWTSRRLFAMIEAGKDVADFVKNITSRSSA</sequence>
<proteinExistence type="predicted"/>
<keyword evidence="2" id="KW-1185">Reference proteome</keyword>
<dbReference type="AlphaFoldDB" id="A0A2R6QAQ1"/>
<dbReference type="PANTHER" id="PTHR36334">
    <property type="entry name" value="PROTEIN, PUTATIVE (DUF2358)-RELATED"/>
    <property type="match status" value="1"/>
</dbReference>